<dbReference type="CDD" id="cd14014">
    <property type="entry name" value="STKc_PknB_like"/>
    <property type="match status" value="1"/>
</dbReference>
<sequence length="663" mass="66754">MAGATDRDGWKVERGDDSWTVPGYIDLKKLGKGGAGRVMIARHAGTGRNVAIKYLNEELCSKVEFRTALRAEARLLGGLTSPHVTRLYEYVEAEQGAAIVMELVYGAALRTLLKKEGSTDIEAALVVLKGSLLGLAAAHGVGVVHRDYKPENVLVNWDGQTKLVDFGISARTGDRHNLRGTCAYMPPEQWKLEAATPAGDVYAATATLYECVTGVRPFEGPEPWDFQRQHVDEPVPMDRVPEEVRALVRHGMAKDPALRPPSALDFLRELEWAAENAYGPDWEERGQSRLAAVAAALVPLAISRLDARLVGSSAELARTVLTARRRSRLRRRGDVLTGAAAVAVVGLLSLMPSGWAAGGAEGHAGAHAQAVTRLDARKDTGSATEARGTEHGDTAESDPDSDRAGTSGAQGGGGHGDGGAGLAPADGGTRSDSGSGGGAGDSGTDSPDDGNNTVERNGGTENGGTENGGTENGGTENGGTENGGTENGGTENGGTENGGTENGGTENGGTENGGTENGGTENGGTENGGTENGGTENGGTENGGTENGGTENGGTENGGTENGGTENGGTENGGTENGGTENGGTENGGTDNGGTDNGGTDNGGTDARHGHSNAGTSDGDPASTGGTDSGNSAGGTGTGTGSGSTSAVTPRQGDPAAVEGEPG</sequence>
<dbReference type="AlphaFoldDB" id="A0A499VPQ3"/>
<dbReference type="Gene3D" id="1.10.510.10">
    <property type="entry name" value="Transferase(Phosphotransferase) domain 1"/>
    <property type="match status" value="1"/>
</dbReference>
<feature type="compositionally biased region" description="Gly residues" evidence="6">
    <location>
        <begin position="632"/>
        <end position="642"/>
    </location>
</feature>
<keyword evidence="3" id="KW-0547">Nucleotide-binding</keyword>
<dbReference type="PROSITE" id="PS00108">
    <property type="entry name" value="PROTEIN_KINASE_ST"/>
    <property type="match status" value="1"/>
</dbReference>
<evidence type="ECO:0000256" key="2">
    <source>
        <dbReference type="ARBA" id="ARBA00022679"/>
    </source>
</evidence>
<dbReference type="SMR" id="A0A499VPQ3"/>
<dbReference type="PANTHER" id="PTHR24350">
    <property type="entry name" value="SERINE/THREONINE-PROTEIN KINASE IAL-RELATED"/>
    <property type="match status" value="1"/>
</dbReference>
<dbReference type="Pfam" id="PF00069">
    <property type="entry name" value="Pkinase"/>
    <property type="match status" value="1"/>
</dbReference>
<dbReference type="InterPro" id="IPR000719">
    <property type="entry name" value="Prot_kinase_dom"/>
</dbReference>
<evidence type="ECO:0000259" key="7">
    <source>
        <dbReference type="PROSITE" id="PS50011"/>
    </source>
</evidence>
<gene>
    <name evidence="8" type="ORF">SAVMC3_26650</name>
</gene>
<dbReference type="Gene3D" id="3.30.200.20">
    <property type="entry name" value="Phosphorylase Kinase, domain 1"/>
    <property type="match status" value="1"/>
</dbReference>
<dbReference type="InterPro" id="IPR011009">
    <property type="entry name" value="Kinase-like_dom_sf"/>
</dbReference>
<feature type="compositionally biased region" description="Low complexity" evidence="6">
    <location>
        <begin position="622"/>
        <end position="631"/>
    </location>
</feature>
<evidence type="ECO:0000256" key="6">
    <source>
        <dbReference type="SAM" id="MobiDB-lite"/>
    </source>
</evidence>
<dbReference type="InterPro" id="IPR030616">
    <property type="entry name" value="Aur-like"/>
</dbReference>
<dbReference type="PROSITE" id="PS50011">
    <property type="entry name" value="PROTEIN_KINASE_DOM"/>
    <property type="match status" value="1"/>
</dbReference>
<evidence type="ECO:0000256" key="5">
    <source>
        <dbReference type="ARBA" id="ARBA00022840"/>
    </source>
</evidence>
<keyword evidence="2" id="KW-0808">Transferase</keyword>
<reference evidence="8" key="1">
    <citation type="submission" date="2019-04" db="EMBL/GenBank/DDBJ databases">
        <title>Draft genome sequences of Streptomyces avermitilis MC3.</title>
        <authorList>
            <person name="Komaki H."/>
            <person name="Tamura T."/>
            <person name="Hosoyama A."/>
        </authorList>
    </citation>
    <scope>NUCLEOTIDE SEQUENCE</scope>
    <source>
        <strain evidence="8">MC3</strain>
    </source>
</reference>
<evidence type="ECO:0000256" key="1">
    <source>
        <dbReference type="ARBA" id="ARBA00022527"/>
    </source>
</evidence>
<keyword evidence="1" id="KW-0723">Serine/threonine-protein kinase</keyword>
<feature type="region of interest" description="Disordered" evidence="6">
    <location>
        <begin position="373"/>
        <end position="663"/>
    </location>
</feature>
<keyword evidence="4" id="KW-0418">Kinase</keyword>
<dbReference type="OMA" id="CAHAGIF"/>
<evidence type="ECO:0000256" key="3">
    <source>
        <dbReference type="ARBA" id="ARBA00022741"/>
    </source>
</evidence>
<dbReference type="InterPro" id="IPR008271">
    <property type="entry name" value="Ser/Thr_kinase_AS"/>
</dbReference>
<feature type="compositionally biased region" description="Gly residues" evidence="6">
    <location>
        <begin position="408"/>
        <end position="421"/>
    </location>
</feature>
<dbReference type="EMBL" id="AP019621">
    <property type="protein sequence ID" value="BBJ50036.1"/>
    <property type="molecule type" value="Genomic_DNA"/>
</dbReference>
<evidence type="ECO:0000256" key="4">
    <source>
        <dbReference type="ARBA" id="ARBA00022777"/>
    </source>
</evidence>
<evidence type="ECO:0000313" key="8">
    <source>
        <dbReference type="EMBL" id="BBJ50036.1"/>
    </source>
</evidence>
<accession>A0A499VPQ3</accession>
<feature type="domain" description="Protein kinase" evidence="7">
    <location>
        <begin position="24"/>
        <end position="273"/>
    </location>
</feature>
<keyword evidence="5" id="KW-0067">ATP-binding</keyword>
<dbReference type="GO" id="GO:0005524">
    <property type="term" value="F:ATP binding"/>
    <property type="evidence" value="ECO:0007669"/>
    <property type="project" value="UniProtKB-KW"/>
</dbReference>
<feature type="compositionally biased region" description="Low complexity" evidence="6">
    <location>
        <begin position="422"/>
        <end position="433"/>
    </location>
</feature>
<proteinExistence type="predicted"/>
<dbReference type="GO" id="GO:0004674">
    <property type="term" value="F:protein serine/threonine kinase activity"/>
    <property type="evidence" value="ECO:0007669"/>
    <property type="project" value="UniProtKB-KW"/>
</dbReference>
<protein>
    <recommendedName>
        <fullName evidence="7">Protein kinase domain-containing protein</fullName>
    </recommendedName>
</protein>
<dbReference type="SUPFAM" id="SSF56112">
    <property type="entry name" value="Protein kinase-like (PK-like)"/>
    <property type="match status" value="1"/>
</dbReference>
<name>A0A499VPQ3_STRAX</name>
<organism evidence="8">
    <name type="scientific">Streptomyces avermitilis</name>
    <dbReference type="NCBI Taxonomy" id="33903"/>
    <lineage>
        <taxon>Bacteria</taxon>
        <taxon>Bacillati</taxon>
        <taxon>Actinomycetota</taxon>
        <taxon>Actinomycetes</taxon>
        <taxon>Kitasatosporales</taxon>
        <taxon>Streptomycetaceae</taxon>
        <taxon>Streptomyces</taxon>
    </lineage>
</organism>
<feature type="compositionally biased region" description="Gly residues" evidence="6">
    <location>
        <begin position="460"/>
        <end position="602"/>
    </location>
</feature>